<proteinExistence type="predicted"/>
<accession>A0A9W4R2K6</accession>
<keyword evidence="4" id="KW-1185">Reference proteome</keyword>
<dbReference type="Pfam" id="PF11446">
    <property type="entry name" value="DUF2897"/>
    <property type="match status" value="1"/>
</dbReference>
<feature type="transmembrane region" description="Helical" evidence="2">
    <location>
        <begin position="6"/>
        <end position="24"/>
    </location>
</feature>
<evidence type="ECO:0000256" key="1">
    <source>
        <dbReference type="SAM" id="MobiDB-lite"/>
    </source>
</evidence>
<gene>
    <name evidence="3" type="ORF">PSEHALCIP103_02984</name>
</gene>
<evidence type="ECO:0000313" key="3">
    <source>
        <dbReference type="EMBL" id="CAH9063789.1"/>
    </source>
</evidence>
<comment type="caution">
    <text evidence="3">The sequence shown here is derived from an EMBL/GenBank/DDBJ whole genome shotgun (WGS) entry which is preliminary data.</text>
</comment>
<dbReference type="Proteomes" id="UP001152447">
    <property type="component" value="Unassembled WGS sequence"/>
</dbReference>
<keyword evidence="2" id="KW-0472">Membrane</keyword>
<evidence type="ECO:0000313" key="4">
    <source>
        <dbReference type="Proteomes" id="UP001152447"/>
    </source>
</evidence>
<dbReference type="InterPro" id="IPR021550">
    <property type="entry name" value="DUF2897"/>
</dbReference>
<dbReference type="RefSeq" id="WP_262977147.1">
    <property type="nucleotide sequence ID" value="NZ_CAMAPB010000051.1"/>
</dbReference>
<name>A0A9W4R2K6_PSEHA</name>
<reference evidence="3" key="1">
    <citation type="submission" date="2022-07" db="EMBL/GenBank/DDBJ databases">
        <authorList>
            <person name="Criscuolo A."/>
        </authorList>
    </citation>
    <scope>NUCLEOTIDE SEQUENCE</scope>
    <source>
        <strain evidence="3">CIP103197</strain>
    </source>
</reference>
<sequence>MQIWQIVLVIVIVLAIVIGNLVLLRLSAKSEFKHSVSSSSRQKRETKKP</sequence>
<organism evidence="3 4">
    <name type="scientific">Pseudoalteromonas haloplanktis</name>
    <name type="common">Alteromonas haloplanktis</name>
    <dbReference type="NCBI Taxonomy" id="228"/>
    <lineage>
        <taxon>Bacteria</taxon>
        <taxon>Pseudomonadati</taxon>
        <taxon>Pseudomonadota</taxon>
        <taxon>Gammaproteobacteria</taxon>
        <taxon>Alteromonadales</taxon>
        <taxon>Pseudoalteromonadaceae</taxon>
        <taxon>Pseudoalteromonas</taxon>
    </lineage>
</organism>
<keyword evidence="2" id="KW-1133">Transmembrane helix</keyword>
<keyword evidence="2" id="KW-0812">Transmembrane</keyword>
<feature type="region of interest" description="Disordered" evidence="1">
    <location>
        <begin position="30"/>
        <end position="49"/>
    </location>
</feature>
<evidence type="ECO:0008006" key="5">
    <source>
        <dbReference type="Google" id="ProtNLM"/>
    </source>
</evidence>
<dbReference type="EMBL" id="CAMAPB010000051">
    <property type="protein sequence ID" value="CAH9063789.1"/>
    <property type="molecule type" value="Genomic_DNA"/>
</dbReference>
<protein>
    <recommendedName>
        <fullName evidence="5">DUF2897 domain-containing protein</fullName>
    </recommendedName>
</protein>
<dbReference type="AlphaFoldDB" id="A0A9W4R2K6"/>
<evidence type="ECO:0000256" key="2">
    <source>
        <dbReference type="SAM" id="Phobius"/>
    </source>
</evidence>